<dbReference type="SUPFAM" id="SSF53335">
    <property type="entry name" value="S-adenosyl-L-methionine-dependent methyltransferases"/>
    <property type="match status" value="1"/>
</dbReference>
<comment type="catalytic activity">
    <reaction evidence="5">
        <text>a 2'-deoxyadenosine in DNA + S-adenosyl-L-methionine = an N(6)-methyl-2'-deoxyadenosine in DNA + S-adenosyl-L-homocysteine + H(+)</text>
        <dbReference type="Rhea" id="RHEA:15197"/>
        <dbReference type="Rhea" id="RHEA-COMP:12418"/>
        <dbReference type="Rhea" id="RHEA-COMP:12419"/>
        <dbReference type="ChEBI" id="CHEBI:15378"/>
        <dbReference type="ChEBI" id="CHEBI:57856"/>
        <dbReference type="ChEBI" id="CHEBI:59789"/>
        <dbReference type="ChEBI" id="CHEBI:90615"/>
        <dbReference type="ChEBI" id="CHEBI:90616"/>
        <dbReference type="EC" id="2.1.1.72"/>
    </reaction>
</comment>
<proteinExistence type="predicted"/>
<dbReference type="GO" id="GO:0009007">
    <property type="term" value="F:site-specific DNA-methyltransferase (adenine-specific) activity"/>
    <property type="evidence" value="ECO:0007669"/>
    <property type="project" value="UniProtKB-EC"/>
</dbReference>
<dbReference type="InterPro" id="IPR002052">
    <property type="entry name" value="DNA_methylase_N6_adenine_CS"/>
</dbReference>
<protein>
    <recommendedName>
        <fullName evidence="1">site-specific DNA-methyltransferase (adenine-specific)</fullName>
        <ecNumber evidence="1">2.1.1.72</ecNumber>
    </recommendedName>
</protein>
<evidence type="ECO:0000256" key="4">
    <source>
        <dbReference type="ARBA" id="ARBA00022691"/>
    </source>
</evidence>
<dbReference type="GO" id="GO:0032259">
    <property type="term" value="P:methylation"/>
    <property type="evidence" value="ECO:0007669"/>
    <property type="project" value="UniProtKB-KW"/>
</dbReference>
<dbReference type="GO" id="GO:0003676">
    <property type="term" value="F:nucleic acid binding"/>
    <property type="evidence" value="ECO:0007669"/>
    <property type="project" value="InterPro"/>
</dbReference>
<organism evidence="6 7">
    <name type="scientific">Prevotella intermedia</name>
    <dbReference type="NCBI Taxonomy" id="28131"/>
    <lineage>
        <taxon>Bacteria</taxon>
        <taxon>Pseudomonadati</taxon>
        <taxon>Bacteroidota</taxon>
        <taxon>Bacteroidia</taxon>
        <taxon>Bacteroidales</taxon>
        <taxon>Prevotellaceae</taxon>
        <taxon>Prevotella</taxon>
    </lineage>
</organism>
<dbReference type="PRINTS" id="PR00505">
    <property type="entry name" value="D12N6MTFRASE"/>
</dbReference>
<keyword evidence="3 6" id="KW-0808">Transferase</keyword>
<dbReference type="Proteomes" id="UP000229323">
    <property type="component" value="Chromosome"/>
</dbReference>
<dbReference type="InterPro" id="IPR012327">
    <property type="entry name" value="MeTrfase_D12"/>
</dbReference>
<dbReference type="InterPro" id="IPR029063">
    <property type="entry name" value="SAM-dependent_MTases_sf"/>
</dbReference>
<evidence type="ECO:0000313" key="7">
    <source>
        <dbReference type="Proteomes" id="UP000229323"/>
    </source>
</evidence>
<dbReference type="EMBL" id="CP024696">
    <property type="protein sequence ID" value="ATV52141.1"/>
    <property type="molecule type" value="Genomic_DNA"/>
</dbReference>
<dbReference type="RefSeq" id="WP_100022705.1">
    <property type="nucleotide sequence ID" value="NZ_CP024696.1"/>
</dbReference>
<dbReference type="AlphaFoldDB" id="A0A2D3N9M5"/>
<evidence type="ECO:0000256" key="3">
    <source>
        <dbReference type="ARBA" id="ARBA00022679"/>
    </source>
</evidence>
<sequence length="355" mass="41593">MRYIGNKENILDKIYQILKDNGIEGKRFFDFFSGTTNVARFFKRKGYTVFSCDMLYLSYCLQKAYIENNQAPQFKSLLTTLPEAKMLPLFPLPLERVLDYLDTIPPIEGFIYKNYTPEGTLLLERPRMYFSSENGKKIDAIRLQIEAWKQENLITESEYYILLSCLLETVSFYANVSGVYAAFQKRWDPRAVKPLMLRAIETIDNGKQNFVYNKDSLKLVEYVDVDILYLDPPYNERQYLPNYHLLETIAKYDYPVIKGITGMREYKDQKSSFCNKTTALKDLDKIASNANYKYLVLSYNSEGIMPQEEIIAILSKYGRVTLESFENLRFKSNNKGLSKTKKHIFEQLYILKKNE</sequence>
<name>A0A2D3N9M5_PREIN</name>
<evidence type="ECO:0000256" key="2">
    <source>
        <dbReference type="ARBA" id="ARBA00022603"/>
    </source>
</evidence>
<evidence type="ECO:0000313" key="6">
    <source>
        <dbReference type="EMBL" id="ATV52141.1"/>
    </source>
</evidence>
<keyword evidence="4" id="KW-0949">S-adenosyl-L-methionine</keyword>
<reference evidence="6 7" key="1">
    <citation type="submission" date="2017-11" db="EMBL/GenBank/DDBJ databases">
        <title>Genome sequencing of Prevotella intermedia KCOM 2033.</title>
        <authorList>
            <person name="Kook J.-K."/>
            <person name="Park S.-N."/>
            <person name="Lim Y.K."/>
        </authorList>
    </citation>
    <scope>NUCLEOTIDE SEQUENCE [LARGE SCALE GENOMIC DNA]</scope>
    <source>
        <strain evidence="6 7">KCOM 2033</strain>
    </source>
</reference>
<evidence type="ECO:0000256" key="5">
    <source>
        <dbReference type="ARBA" id="ARBA00047942"/>
    </source>
</evidence>
<dbReference type="EC" id="2.1.1.72" evidence="1"/>
<accession>A0A2D3N9M5</accession>
<dbReference type="GO" id="GO:0009307">
    <property type="term" value="P:DNA restriction-modification system"/>
    <property type="evidence" value="ECO:0007669"/>
    <property type="project" value="InterPro"/>
</dbReference>
<dbReference type="Pfam" id="PF02086">
    <property type="entry name" value="MethyltransfD12"/>
    <property type="match status" value="1"/>
</dbReference>
<keyword evidence="2 6" id="KW-0489">Methyltransferase</keyword>
<dbReference type="REBASE" id="225549">
    <property type="entry name" value="M1.Pin2033II"/>
</dbReference>
<dbReference type="PROSITE" id="PS00092">
    <property type="entry name" value="N6_MTASE"/>
    <property type="match status" value="1"/>
</dbReference>
<gene>
    <name evidence="6" type="ORF">CTM50_03200</name>
</gene>
<evidence type="ECO:0000256" key="1">
    <source>
        <dbReference type="ARBA" id="ARBA00011900"/>
    </source>
</evidence>